<dbReference type="AlphaFoldDB" id="A0ABC8UDI2"/>
<dbReference type="InterPro" id="IPR036291">
    <property type="entry name" value="NAD(P)-bd_dom_sf"/>
</dbReference>
<feature type="non-terminal residue" evidence="1">
    <location>
        <position position="67"/>
    </location>
</feature>
<organism evidence="1 2">
    <name type="scientific">Ilex paraguariensis</name>
    <name type="common">yerba mate</name>
    <dbReference type="NCBI Taxonomy" id="185542"/>
    <lineage>
        <taxon>Eukaryota</taxon>
        <taxon>Viridiplantae</taxon>
        <taxon>Streptophyta</taxon>
        <taxon>Embryophyta</taxon>
        <taxon>Tracheophyta</taxon>
        <taxon>Spermatophyta</taxon>
        <taxon>Magnoliopsida</taxon>
        <taxon>eudicotyledons</taxon>
        <taxon>Gunneridae</taxon>
        <taxon>Pentapetalae</taxon>
        <taxon>asterids</taxon>
        <taxon>campanulids</taxon>
        <taxon>Aquifoliales</taxon>
        <taxon>Aquifoliaceae</taxon>
        <taxon>Ilex</taxon>
    </lineage>
</organism>
<dbReference type="EMBL" id="CAUOFW020007558">
    <property type="protein sequence ID" value="CAK9179630.1"/>
    <property type="molecule type" value="Genomic_DNA"/>
</dbReference>
<comment type="caution">
    <text evidence="1">The sequence shown here is derived from an EMBL/GenBank/DDBJ whole genome shotgun (WGS) entry which is preliminary data.</text>
</comment>
<reference evidence="1 2" key="1">
    <citation type="submission" date="2024-02" db="EMBL/GenBank/DDBJ databases">
        <authorList>
            <person name="Vignale AGUSTIN F."/>
            <person name="Sosa J E."/>
            <person name="Modenutti C."/>
        </authorList>
    </citation>
    <scope>NUCLEOTIDE SEQUENCE [LARGE SCALE GENOMIC DNA]</scope>
</reference>
<sequence length="67" mass="7267">MAAFRNARFLSTEFNKTDEPFRVEEAETINMPPLPTEKLLVLGGNGFVGSHVCKEALDLGLSVASLS</sequence>
<evidence type="ECO:0000313" key="2">
    <source>
        <dbReference type="Proteomes" id="UP001642360"/>
    </source>
</evidence>
<name>A0ABC8UDI2_9AQUA</name>
<keyword evidence="2" id="KW-1185">Reference proteome</keyword>
<dbReference type="Proteomes" id="UP001642360">
    <property type="component" value="Unassembled WGS sequence"/>
</dbReference>
<dbReference type="Gene3D" id="3.40.50.720">
    <property type="entry name" value="NAD(P)-binding Rossmann-like Domain"/>
    <property type="match status" value="1"/>
</dbReference>
<accession>A0ABC8UDI2</accession>
<evidence type="ECO:0008006" key="3">
    <source>
        <dbReference type="Google" id="ProtNLM"/>
    </source>
</evidence>
<protein>
    <recommendedName>
        <fullName evidence="3">NAD-dependent epimerase/dehydratase domain-containing protein</fullName>
    </recommendedName>
</protein>
<evidence type="ECO:0000313" key="1">
    <source>
        <dbReference type="EMBL" id="CAK9179630.1"/>
    </source>
</evidence>
<dbReference type="SUPFAM" id="SSF51735">
    <property type="entry name" value="NAD(P)-binding Rossmann-fold domains"/>
    <property type="match status" value="1"/>
</dbReference>
<gene>
    <name evidence="1" type="ORF">ILEXP_LOCUS49573</name>
</gene>
<proteinExistence type="predicted"/>